<evidence type="ECO:0000313" key="1">
    <source>
        <dbReference type="EMBL" id="KON96150.1"/>
    </source>
</evidence>
<dbReference type="EMBL" id="LGUG01000004">
    <property type="protein sequence ID" value="KON96150.1"/>
    <property type="molecule type" value="Genomic_DNA"/>
</dbReference>
<evidence type="ECO:0000313" key="2">
    <source>
        <dbReference type="EMBL" id="SDI73274.1"/>
    </source>
</evidence>
<dbReference type="EMBL" id="FNED01000007">
    <property type="protein sequence ID" value="SDI73274.1"/>
    <property type="molecule type" value="Genomic_DNA"/>
</dbReference>
<dbReference type="AlphaFoldDB" id="A0A0D1Y096"/>
<protein>
    <submittedName>
        <fullName evidence="1">Uncharacterized protein</fullName>
    </submittedName>
</protein>
<organism evidence="1 3">
    <name type="scientific">Aneurinibacillus migulanus</name>
    <name type="common">Bacillus migulanus</name>
    <dbReference type="NCBI Taxonomy" id="47500"/>
    <lineage>
        <taxon>Bacteria</taxon>
        <taxon>Bacillati</taxon>
        <taxon>Bacillota</taxon>
        <taxon>Bacilli</taxon>
        <taxon>Bacillales</taxon>
        <taxon>Paenibacillaceae</taxon>
        <taxon>Aneurinibacillus group</taxon>
        <taxon>Aneurinibacillus</taxon>
    </lineage>
</organism>
<dbReference type="Gene3D" id="3.75.10.10">
    <property type="entry name" value="L-arginine/glycine Amidinotransferase, Chain A"/>
    <property type="match status" value="1"/>
</dbReference>
<dbReference type="PATRIC" id="fig|47500.12.peg.5862"/>
<proteinExistence type="predicted"/>
<dbReference type="SUPFAM" id="SSF55909">
    <property type="entry name" value="Pentein"/>
    <property type="match status" value="1"/>
</dbReference>
<keyword evidence="3" id="KW-1185">Reference proteome</keyword>
<evidence type="ECO:0000313" key="4">
    <source>
        <dbReference type="Proteomes" id="UP000182836"/>
    </source>
</evidence>
<sequence length="445" mass="51021">METKVDFEIKTRHYEKVSQLVPRHSSDNINGMSLTADVLDKAQAVRPTDPRLIDTTDGAIKKMLLAIPHYAVYEEPLAEVYVDLLHKLPPDIELTVLTHENTEALVRRLLRMANKDKLATVVAAPDHIHFSIWAEDAYAIVHDNQENKKYFVEPYSFLRYADGLIADFIMNATGMRTSKSPLYFQGGNMLIGDNFFLIGADYPRNSLEYIGKSIISQPGIDKEQQIYNLYRDYLDHNRKLFYVGSSIPVPQQQSRMIEIGGEEYEEILYFGNKPGTVQPLFHIDMFISLAGRDSDGRYRVLVGSPKLAADILGIRVWPHAMNEIFDNIAMQMSSLGFKVIRNPLPLVYMDDAYDPDEPDQPKRKQRIWYFATSNNALVQNSKARGNVVWLPTYGHGNWEILKATDEMNKRIWESLDYKVIQLGDFHPFAENLGAVHCIKKYIERV</sequence>
<dbReference type="Proteomes" id="UP000182836">
    <property type="component" value="Unassembled WGS sequence"/>
</dbReference>
<dbReference type="Proteomes" id="UP000037269">
    <property type="component" value="Unassembled WGS sequence"/>
</dbReference>
<dbReference type="OrthoDB" id="3650527at2"/>
<dbReference type="RefSeq" id="WP_043068875.1">
    <property type="nucleotide sequence ID" value="NZ_BJOA01000154.1"/>
</dbReference>
<dbReference type="STRING" id="47500.AF333_12310"/>
<accession>A0A0D1Y096</accession>
<dbReference type="GeneID" id="42305957"/>
<reference evidence="2 4" key="2">
    <citation type="submission" date="2016-10" db="EMBL/GenBank/DDBJ databases">
        <authorList>
            <person name="de Groot N.N."/>
        </authorList>
    </citation>
    <scope>NUCLEOTIDE SEQUENCE [LARGE SCALE GENOMIC DNA]</scope>
    <source>
        <strain evidence="2 4">DSM 2895</strain>
    </source>
</reference>
<evidence type="ECO:0000313" key="3">
    <source>
        <dbReference type="Proteomes" id="UP000037269"/>
    </source>
</evidence>
<name>A0A0D1Y096_ANEMI</name>
<gene>
    <name evidence="1" type="ORF">AF333_12310</name>
    <name evidence="2" type="ORF">SAMN04487909_10735</name>
</gene>
<reference evidence="1 3" key="1">
    <citation type="submission" date="2015-07" db="EMBL/GenBank/DDBJ databases">
        <title>Fjat-14205 dsm 2895.</title>
        <authorList>
            <person name="Liu B."/>
            <person name="Wang J."/>
            <person name="Zhu Y."/>
            <person name="Liu G."/>
            <person name="Chen Q."/>
            <person name="Chen Z."/>
            <person name="Lan J."/>
            <person name="Che J."/>
            <person name="Ge C."/>
            <person name="Shi H."/>
            <person name="Pan Z."/>
            <person name="Liu X."/>
        </authorList>
    </citation>
    <scope>NUCLEOTIDE SEQUENCE [LARGE SCALE GENOMIC DNA]</scope>
    <source>
        <strain evidence="1 3">DSM 2895</strain>
    </source>
</reference>